<sequence length="392" mass="42480">MQRGISRAVAFAAAVLAAAFLCGCTRLADVNLRLVVHAVGVDIIDDGIWRASYQVFNAQPAQEGGPVDATDQNVVTIVTYGRSLYETQKSLELQTGKEVLTGDVELIVLGRGFTPTQECIGEDISGVLSYFWNNYDIYMGVNVVFSEGDAADIVSAELEHGTAAAELLNRMILSAQEYTRTVPTRLIEASNHLSDECSGFIVPMMSAYSTSVPEGLDGADIYDKYIAVTASVLVSGGVPVKILAPQQSQGVSILSGRADKLSYELMCDGKRVSAEIDVKKIERKISLSEASDAESEKMLVPVLDVTLHGKVKLKDYPDGYDENAVIAAAEQMIKDVCSQGREAVSAYPCDALGILRMLKRYQNEFYNRSSGEYESLLGRAAVNIEVELDITE</sequence>
<evidence type="ECO:0000256" key="5">
    <source>
        <dbReference type="ARBA" id="ARBA00023136"/>
    </source>
</evidence>
<feature type="domain" description="Spore germination protein N-terminal" evidence="9">
    <location>
        <begin position="30"/>
        <end position="206"/>
    </location>
</feature>
<dbReference type="EMBL" id="DVIR01000058">
    <property type="protein sequence ID" value="HIS25033.1"/>
    <property type="molecule type" value="Genomic_DNA"/>
</dbReference>
<evidence type="ECO:0000259" key="9">
    <source>
        <dbReference type="Pfam" id="PF25198"/>
    </source>
</evidence>
<dbReference type="PANTHER" id="PTHR35789:SF1">
    <property type="entry name" value="SPORE GERMINATION PROTEIN B3"/>
    <property type="match status" value="1"/>
</dbReference>
<keyword evidence="6" id="KW-0564">Palmitate</keyword>
<proteinExistence type="inferred from homology"/>
<evidence type="ECO:0000256" key="1">
    <source>
        <dbReference type="ARBA" id="ARBA00004635"/>
    </source>
</evidence>
<gene>
    <name evidence="10" type="ORF">IAD01_06495</name>
</gene>
<evidence type="ECO:0000256" key="3">
    <source>
        <dbReference type="ARBA" id="ARBA00022544"/>
    </source>
</evidence>
<evidence type="ECO:0000259" key="8">
    <source>
        <dbReference type="Pfam" id="PF05504"/>
    </source>
</evidence>
<dbReference type="InterPro" id="IPR008844">
    <property type="entry name" value="Spore_GerAC-like"/>
</dbReference>
<evidence type="ECO:0008006" key="12">
    <source>
        <dbReference type="Google" id="ProtNLM"/>
    </source>
</evidence>
<organism evidence="10 11">
    <name type="scientific">Candidatus Faeciplasma gallinarum</name>
    <dbReference type="NCBI Taxonomy" id="2840799"/>
    <lineage>
        <taxon>Bacteria</taxon>
        <taxon>Bacillati</taxon>
        <taxon>Bacillota</taxon>
        <taxon>Clostridia</taxon>
        <taxon>Eubacteriales</taxon>
        <taxon>Oscillospiraceae</taxon>
        <taxon>Oscillospiraceae incertae sedis</taxon>
        <taxon>Candidatus Faeciplasma</taxon>
    </lineage>
</organism>
<dbReference type="InterPro" id="IPR057336">
    <property type="entry name" value="GerAC_N"/>
</dbReference>
<name>A0A9D1JI84_9FIRM</name>
<dbReference type="Gene3D" id="3.30.300.210">
    <property type="entry name" value="Nutrient germinant receptor protein C, domain 3"/>
    <property type="match status" value="1"/>
</dbReference>
<feature type="domain" description="Spore germination GerAC-like C-terminal" evidence="8">
    <location>
        <begin position="240"/>
        <end position="391"/>
    </location>
</feature>
<dbReference type="InterPro" id="IPR038501">
    <property type="entry name" value="Spore_GerAC_C_sf"/>
</dbReference>
<keyword evidence="4" id="KW-0732">Signal</keyword>
<protein>
    <recommendedName>
        <fullName evidence="12">Germination protein, Ger(X)C family</fullName>
    </recommendedName>
</protein>
<dbReference type="InterPro" id="IPR046953">
    <property type="entry name" value="Spore_GerAC-like_C"/>
</dbReference>
<dbReference type="Pfam" id="PF25198">
    <property type="entry name" value="Spore_GerAC_N"/>
    <property type="match status" value="1"/>
</dbReference>
<evidence type="ECO:0000256" key="7">
    <source>
        <dbReference type="ARBA" id="ARBA00023288"/>
    </source>
</evidence>
<dbReference type="GO" id="GO:0009847">
    <property type="term" value="P:spore germination"/>
    <property type="evidence" value="ECO:0007669"/>
    <property type="project" value="InterPro"/>
</dbReference>
<keyword evidence="3" id="KW-0309">Germination</keyword>
<dbReference type="Proteomes" id="UP000823982">
    <property type="component" value="Unassembled WGS sequence"/>
</dbReference>
<dbReference type="Pfam" id="PF05504">
    <property type="entry name" value="Spore_GerAC"/>
    <property type="match status" value="1"/>
</dbReference>
<reference evidence="10" key="2">
    <citation type="journal article" date="2021" name="PeerJ">
        <title>Extensive microbial diversity within the chicken gut microbiome revealed by metagenomics and culture.</title>
        <authorList>
            <person name="Gilroy R."/>
            <person name="Ravi A."/>
            <person name="Getino M."/>
            <person name="Pursley I."/>
            <person name="Horton D.L."/>
            <person name="Alikhan N.F."/>
            <person name="Baker D."/>
            <person name="Gharbi K."/>
            <person name="Hall N."/>
            <person name="Watson M."/>
            <person name="Adriaenssens E.M."/>
            <person name="Foster-Nyarko E."/>
            <person name="Jarju S."/>
            <person name="Secka A."/>
            <person name="Antonio M."/>
            <person name="Oren A."/>
            <person name="Chaudhuri R.R."/>
            <person name="La Ragione R."/>
            <person name="Hildebrand F."/>
            <person name="Pallen M.J."/>
        </authorList>
    </citation>
    <scope>NUCLEOTIDE SEQUENCE</scope>
    <source>
        <strain evidence="10">CHK157-1446</strain>
    </source>
</reference>
<accession>A0A9D1JI84</accession>
<comment type="caution">
    <text evidence="10">The sequence shown here is derived from an EMBL/GenBank/DDBJ whole genome shotgun (WGS) entry which is preliminary data.</text>
</comment>
<dbReference type="PROSITE" id="PS51257">
    <property type="entry name" value="PROKAR_LIPOPROTEIN"/>
    <property type="match status" value="1"/>
</dbReference>
<comment type="subcellular location">
    <subcellularLocation>
        <location evidence="1">Membrane</location>
        <topology evidence="1">Lipid-anchor</topology>
    </subcellularLocation>
</comment>
<evidence type="ECO:0000256" key="4">
    <source>
        <dbReference type="ARBA" id="ARBA00022729"/>
    </source>
</evidence>
<comment type="similarity">
    <text evidence="2">Belongs to the GerABKC lipoprotein family.</text>
</comment>
<reference evidence="10" key="1">
    <citation type="submission" date="2020-10" db="EMBL/GenBank/DDBJ databases">
        <authorList>
            <person name="Gilroy R."/>
        </authorList>
    </citation>
    <scope>NUCLEOTIDE SEQUENCE</scope>
    <source>
        <strain evidence="10">CHK157-1446</strain>
    </source>
</reference>
<keyword evidence="5" id="KW-0472">Membrane</keyword>
<keyword evidence="7" id="KW-0449">Lipoprotein</keyword>
<dbReference type="GO" id="GO:0016020">
    <property type="term" value="C:membrane"/>
    <property type="evidence" value="ECO:0007669"/>
    <property type="project" value="UniProtKB-SubCell"/>
</dbReference>
<evidence type="ECO:0000313" key="10">
    <source>
        <dbReference type="EMBL" id="HIS25033.1"/>
    </source>
</evidence>
<dbReference type="AlphaFoldDB" id="A0A9D1JI84"/>
<evidence type="ECO:0000313" key="11">
    <source>
        <dbReference type="Proteomes" id="UP000823982"/>
    </source>
</evidence>
<dbReference type="PANTHER" id="PTHR35789">
    <property type="entry name" value="SPORE GERMINATION PROTEIN B3"/>
    <property type="match status" value="1"/>
</dbReference>
<evidence type="ECO:0000256" key="6">
    <source>
        <dbReference type="ARBA" id="ARBA00023139"/>
    </source>
</evidence>
<evidence type="ECO:0000256" key="2">
    <source>
        <dbReference type="ARBA" id="ARBA00007886"/>
    </source>
</evidence>